<dbReference type="EMBL" id="JAAGAX010000010">
    <property type="protein sequence ID" value="KAF2299829.1"/>
    <property type="molecule type" value="Genomic_DNA"/>
</dbReference>
<evidence type="ECO:0000313" key="1">
    <source>
        <dbReference type="EMBL" id="KAF2299829.1"/>
    </source>
</evidence>
<reference evidence="1 2" key="1">
    <citation type="journal article" date="2020" name="Mol. Plant">
        <title>The Chromosome-Based Rubber Tree Genome Provides New Insights into Spurge Genome Evolution and Rubber Biosynthesis.</title>
        <authorList>
            <person name="Liu J."/>
            <person name="Shi C."/>
            <person name="Shi C.C."/>
            <person name="Li W."/>
            <person name="Zhang Q.J."/>
            <person name="Zhang Y."/>
            <person name="Li K."/>
            <person name="Lu H.F."/>
            <person name="Shi C."/>
            <person name="Zhu S.T."/>
            <person name="Xiao Z.Y."/>
            <person name="Nan H."/>
            <person name="Yue Y."/>
            <person name="Zhu X.G."/>
            <person name="Wu Y."/>
            <person name="Hong X.N."/>
            <person name="Fan G.Y."/>
            <person name="Tong Y."/>
            <person name="Zhang D."/>
            <person name="Mao C.L."/>
            <person name="Liu Y.L."/>
            <person name="Hao S.J."/>
            <person name="Liu W.Q."/>
            <person name="Lv M.Q."/>
            <person name="Zhang H.B."/>
            <person name="Liu Y."/>
            <person name="Hu-Tang G.R."/>
            <person name="Wang J.P."/>
            <person name="Wang J.H."/>
            <person name="Sun Y.H."/>
            <person name="Ni S.B."/>
            <person name="Chen W.B."/>
            <person name="Zhang X.C."/>
            <person name="Jiao Y.N."/>
            <person name="Eichler E.E."/>
            <person name="Li G.H."/>
            <person name="Liu X."/>
            <person name="Gao L.Z."/>
        </authorList>
    </citation>
    <scope>NUCLEOTIDE SEQUENCE [LARGE SCALE GENOMIC DNA]</scope>
    <source>
        <strain evidence="2">cv. GT1</strain>
        <tissue evidence="1">Leaf</tissue>
    </source>
</reference>
<dbReference type="Proteomes" id="UP000467840">
    <property type="component" value="Chromosome 4"/>
</dbReference>
<dbReference type="PANTHER" id="PTHR36708">
    <property type="entry name" value="SUCCINATE DEHYDROGENASE SUBUNIT 6, MITOCHONDRIAL"/>
    <property type="match status" value="1"/>
</dbReference>
<dbReference type="AlphaFoldDB" id="A0A6A6LJM0"/>
<name>A0A6A6LJM0_HEVBR</name>
<evidence type="ECO:0000313" key="2">
    <source>
        <dbReference type="Proteomes" id="UP000467840"/>
    </source>
</evidence>
<dbReference type="PANTHER" id="PTHR36708:SF1">
    <property type="entry name" value="SUCCINATE DEHYDROGENASE SUBUNIT 6, MITOCHONDRIAL"/>
    <property type="match status" value="1"/>
</dbReference>
<organism evidence="1 2">
    <name type="scientific">Hevea brasiliensis</name>
    <name type="common">Para rubber tree</name>
    <name type="synonym">Siphonia brasiliensis</name>
    <dbReference type="NCBI Taxonomy" id="3981"/>
    <lineage>
        <taxon>Eukaryota</taxon>
        <taxon>Viridiplantae</taxon>
        <taxon>Streptophyta</taxon>
        <taxon>Embryophyta</taxon>
        <taxon>Tracheophyta</taxon>
        <taxon>Spermatophyta</taxon>
        <taxon>Magnoliopsida</taxon>
        <taxon>eudicotyledons</taxon>
        <taxon>Gunneridae</taxon>
        <taxon>Pentapetalae</taxon>
        <taxon>rosids</taxon>
        <taxon>fabids</taxon>
        <taxon>Malpighiales</taxon>
        <taxon>Euphorbiaceae</taxon>
        <taxon>Crotonoideae</taxon>
        <taxon>Micrandreae</taxon>
        <taxon>Hevea</taxon>
    </lineage>
</organism>
<dbReference type="GO" id="GO:0045273">
    <property type="term" value="C:respiratory chain complex II (succinate dehydrogenase)"/>
    <property type="evidence" value="ECO:0007669"/>
    <property type="project" value="InterPro"/>
</dbReference>
<accession>A0A6A6LJM0</accession>
<comment type="caution">
    <text evidence="1">The sequence shown here is derived from an EMBL/GenBank/DDBJ whole genome shotgun (WGS) entry which is preliminary data.</text>
</comment>
<proteinExistence type="predicted"/>
<protein>
    <submittedName>
        <fullName evidence="1">Uncharacterized protein</fullName>
    </submittedName>
</protein>
<sequence>MAEACHARSPAIPLTVPWSLHLARTCANHLAGAGLSFLAGGVFGWTFGQEIANHWLQLYRLDTMAAQVKFMEWWEKKCEALKDKIAKVSMYTDVVAKGISCVWSSNHKLLVCACREVRRRWSAGLDSFNVTGDAGRTYETPFKLGWIWLQAGLSLAIWSQACSVTSELKETG</sequence>
<gene>
    <name evidence="1" type="ORF">GH714_003938</name>
</gene>
<keyword evidence="2" id="KW-1185">Reference proteome</keyword>
<dbReference type="InterPro" id="IPR034574">
    <property type="entry name" value="SDH6"/>
</dbReference>